<reference evidence="10 11" key="1">
    <citation type="submission" date="2019-02" db="EMBL/GenBank/DDBJ databases">
        <title>Deep-cultivation of Planctomycetes and their phenomic and genomic characterization uncovers novel biology.</title>
        <authorList>
            <person name="Wiegand S."/>
            <person name="Jogler M."/>
            <person name="Boedeker C."/>
            <person name="Pinto D."/>
            <person name="Vollmers J."/>
            <person name="Rivas-Marin E."/>
            <person name="Kohn T."/>
            <person name="Peeters S.H."/>
            <person name="Heuer A."/>
            <person name="Rast P."/>
            <person name="Oberbeckmann S."/>
            <person name="Bunk B."/>
            <person name="Jeske O."/>
            <person name="Meyerdierks A."/>
            <person name="Storesund J.E."/>
            <person name="Kallscheuer N."/>
            <person name="Luecker S."/>
            <person name="Lage O.M."/>
            <person name="Pohl T."/>
            <person name="Merkel B.J."/>
            <person name="Hornburger P."/>
            <person name="Mueller R.-W."/>
            <person name="Bruemmer F."/>
            <person name="Labrenz M."/>
            <person name="Spormann A.M."/>
            <person name="Op Den Camp H."/>
            <person name="Overmann J."/>
            <person name="Amann R."/>
            <person name="Jetten M.S.M."/>
            <person name="Mascher T."/>
            <person name="Medema M.H."/>
            <person name="Devos D.P."/>
            <person name="Kaster A.-K."/>
            <person name="Ovreas L."/>
            <person name="Rohde M."/>
            <person name="Galperin M.Y."/>
            <person name="Jogler C."/>
        </authorList>
    </citation>
    <scope>NUCLEOTIDE SEQUENCE [LARGE SCALE GENOMIC DNA]</scope>
    <source>
        <strain evidence="10 11">Q31b</strain>
    </source>
</reference>
<evidence type="ECO:0000256" key="6">
    <source>
        <dbReference type="ARBA" id="ARBA00023204"/>
    </source>
</evidence>
<dbReference type="PROSITE" id="PS50880">
    <property type="entry name" value="TOPRIM"/>
    <property type="match status" value="1"/>
</dbReference>
<dbReference type="CDD" id="cd01025">
    <property type="entry name" value="TOPRIM_recR"/>
    <property type="match status" value="1"/>
</dbReference>
<accession>A0A5C6DVV1</accession>
<feature type="zinc finger region" description="C4-type" evidence="7">
    <location>
        <begin position="94"/>
        <end position="109"/>
    </location>
</feature>
<evidence type="ECO:0000259" key="9">
    <source>
        <dbReference type="PROSITE" id="PS50880"/>
    </source>
</evidence>
<dbReference type="InterPro" id="IPR006171">
    <property type="entry name" value="TOPRIM_dom"/>
</dbReference>
<keyword evidence="3 7" id="KW-0863">Zinc-finger</keyword>
<evidence type="ECO:0000256" key="4">
    <source>
        <dbReference type="ARBA" id="ARBA00022833"/>
    </source>
</evidence>
<dbReference type="Gene3D" id="3.30.60.80">
    <property type="match status" value="1"/>
</dbReference>
<organism evidence="10 11">
    <name type="scientific">Novipirellula aureliae</name>
    <dbReference type="NCBI Taxonomy" id="2527966"/>
    <lineage>
        <taxon>Bacteria</taxon>
        <taxon>Pseudomonadati</taxon>
        <taxon>Planctomycetota</taxon>
        <taxon>Planctomycetia</taxon>
        <taxon>Pirellulales</taxon>
        <taxon>Pirellulaceae</taxon>
        <taxon>Novipirellula</taxon>
    </lineage>
</organism>
<evidence type="ECO:0000256" key="7">
    <source>
        <dbReference type="HAMAP-Rule" id="MF_00017"/>
    </source>
</evidence>
<feature type="compositionally biased region" description="Polar residues" evidence="8">
    <location>
        <begin position="1"/>
        <end position="13"/>
    </location>
</feature>
<dbReference type="EMBL" id="SJPY01000004">
    <property type="protein sequence ID" value="TWU41523.1"/>
    <property type="molecule type" value="Genomic_DNA"/>
</dbReference>
<dbReference type="GO" id="GO:0008270">
    <property type="term" value="F:zinc ion binding"/>
    <property type="evidence" value="ECO:0007669"/>
    <property type="project" value="UniProtKB-KW"/>
</dbReference>
<dbReference type="PANTHER" id="PTHR30446">
    <property type="entry name" value="RECOMBINATION PROTEIN RECR"/>
    <property type="match status" value="1"/>
</dbReference>
<feature type="domain" description="Toprim" evidence="9">
    <location>
        <begin position="117"/>
        <end position="212"/>
    </location>
</feature>
<dbReference type="Pfam" id="PF02132">
    <property type="entry name" value="RecR_ZnF"/>
    <property type="match status" value="1"/>
</dbReference>
<keyword evidence="4 7" id="KW-0862">Zinc</keyword>
<comment type="function">
    <text evidence="7">May play a role in DNA repair. It seems to be involved in an RecBC-independent recombinational process of DNA repair. It may act with RecF and RecO.</text>
</comment>
<dbReference type="Gene3D" id="1.10.8.420">
    <property type="entry name" value="RecR Domain 1"/>
    <property type="match status" value="1"/>
</dbReference>
<dbReference type="NCBIfam" id="TIGR00615">
    <property type="entry name" value="recR"/>
    <property type="match status" value="1"/>
</dbReference>
<dbReference type="InterPro" id="IPR034137">
    <property type="entry name" value="TOPRIM_RecR"/>
</dbReference>
<dbReference type="RefSeq" id="WP_146600321.1">
    <property type="nucleotide sequence ID" value="NZ_SJPY01000004.1"/>
</dbReference>
<evidence type="ECO:0000313" key="10">
    <source>
        <dbReference type="EMBL" id="TWU41523.1"/>
    </source>
</evidence>
<evidence type="ECO:0000256" key="1">
    <source>
        <dbReference type="ARBA" id="ARBA00022723"/>
    </source>
</evidence>
<evidence type="ECO:0000256" key="2">
    <source>
        <dbReference type="ARBA" id="ARBA00022763"/>
    </source>
</evidence>
<protein>
    <recommendedName>
        <fullName evidence="7">Recombination protein RecR</fullName>
    </recommendedName>
</protein>
<gene>
    <name evidence="7 10" type="primary">recR</name>
    <name evidence="10" type="ORF">Q31b_29720</name>
</gene>
<keyword evidence="2 7" id="KW-0227">DNA damage</keyword>
<feature type="region of interest" description="Disordered" evidence="8">
    <location>
        <begin position="1"/>
        <end position="34"/>
    </location>
</feature>
<keyword evidence="11" id="KW-1185">Reference proteome</keyword>
<dbReference type="Pfam" id="PF13662">
    <property type="entry name" value="Toprim_4"/>
    <property type="match status" value="1"/>
</dbReference>
<dbReference type="InterPro" id="IPR000093">
    <property type="entry name" value="DNA_Rcmb_RecR"/>
</dbReference>
<dbReference type="AlphaFoldDB" id="A0A5C6DVV1"/>
<evidence type="ECO:0000256" key="8">
    <source>
        <dbReference type="SAM" id="MobiDB-lite"/>
    </source>
</evidence>
<dbReference type="InterPro" id="IPR023627">
    <property type="entry name" value="Rcmb_RecR"/>
</dbReference>
<dbReference type="Pfam" id="PF21176">
    <property type="entry name" value="RecR_HhH"/>
    <property type="match status" value="1"/>
</dbReference>
<dbReference type="PANTHER" id="PTHR30446:SF0">
    <property type="entry name" value="RECOMBINATION PROTEIN RECR"/>
    <property type="match status" value="1"/>
</dbReference>
<evidence type="ECO:0000256" key="3">
    <source>
        <dbReference type="ARBA" id="ARBA00022771"/>
    </source>
</evidence>
<dbReference type="SUPFAM" id="SSF111304">
    <property type="entry name" value="Recombination protein RecR"/>
    <property type="match status" value="1"/>
</dbReference>
<keyword evidence="6 7" id="KW-0234">DNA repair</keyword>
<name>A0A5C6DVV1_9BACT</name>
<dbReference type="GO" id="GO:0003677">
    <property type="term" value="F:DNA binding"/>
    <property type="evidence" value="ECO:0007669"/>
    <property type="project" value="UniProtKB-UniRule"/>
</dbReference>
<proteinExistence type="inferred from homology"/>
<dbReference type="OrthoDB" id="9802672at2"/>
<dbReference type="HAMAP" id="MF_00017">
    <property type="entry name" value="RecR"/>
    <property type="match status" value="1"/>
</dbReference>
<dbReference type="GO" id="GO:0006281">
    <property type="term" value="P:DNA repair"/>
    <property type="evidence" value="ECO:0007669"/>
    <property type="project" value="UniProtKB-UniRule"/>
</dbReference>
<sequence>MAFTHRTTNSGTESLAADPKAESNVGSSSSSTNHLAPKNYAGAVSGLVDQLGKLPGIGRKSAERLAFHLLRVREDEALALAEAIRRVRQDVRYCSACYNLAETELCSICSDPNRDTTRLCVVEQPRDLMSLEQSSAYQGLYHVLLGRIAPLDGIGPDQLTIEALVDRVRLGEFREVIMATNPTVEGDGTSLYISNLLSEFPVQMTRLARGITAGSVLEYANREMIADALTGRQKL</sequence>
<keyword evidence="1 7" id="KW-0479">Metal-binding</keyword>
<dbReference type="SMART" id="SM00493">
    <property type="entry name" value="TOPRIM"/>
    <property type="match status" value="1"/>
</dbReference>
<dbReference type="InterPro" id="IPR015967">
    <property type="entry name" value="Rcmb_RecR_Znf"/>
</dbReference>
<comment type="caution">
    <text evidence="10">The sequence shown here is derived from an EMBL/GenBank/DDBJ whole genome shotgun (WGS) entry which is preliminary data.</text>
</comment>
<dbReference type="Gene3D" id="3.40.1360.10">
    <property type="match status" value="1"/>
</dbReference>
<evidence type="ECO:0000256" key="5">
    <source>
        <dbReference type="ARBA" id="ARBA00023172"/>
    </source>
</evidence>
<dbReference type="PROSITE" id="PS01300">
    <property type="entry name" value="RECR"/>
    <property type="match status" value="1"/>
</dbReference>
<evidence type="ECO:0000313" key="11">
    <source>
        <dbReference type="Proteomes" id="UP000315471"/>
    </source>
</evidence>
<dbReference type="GO" id="GO:0006310">
    <property type="term" value="P:DNA recombination"/>
    <property type="evidence" value="ECO:0007669"/>
    <property type="project" value="UniProtKB-UniRule"/>
</dbReference>
<comment type="similarity">
    <text evidence="7">Belongs to the RecR family.</text>
</comment>
<keyword evidence="5 7" id="KW-0233">DNA recombination</keyword>
<dbReference type="Proteomes" id="UP000315471">
    <property type="component" value="Unassembled WGS sequence"/>
</dbReference>